<keyword evidence="1" id="KW-0812">Transmembrane</keyword>
<feature type="transmembrane region" description="Helical" evidence="1">
    <location>
        <begin position="107"/>
        <end position="128"/>
    </location>
</feature>
<comment type="caution">
    <text evidence="2">The sequence shown here is derived from an EMBL/GenBank/DDBJ whole genome shotgun (WGS) entry which is preliminary data.</text>
</comment>
<sequence>MIELYGYYHLKEWIRNVVLLNPSQSTLIDYVSAFGKSNCGLTPIQFNMAAFKHYNNIYTFTVRAFLFYFIAILFMLINLVVNVLQLVQRNMREYAIHLLYGARYSQIYIRTLLYIFMMITLPLFFAFYRIGNMGINERIPSFWVITAILGVALLIAALPMMQIKANQMPAVIGRRE</sequence>
<feature type="transmembrane region" description="Helical" evidence="1">
    <location>
        <begin position="65"/>
        <end position="87"/>
    </location>
</feature>
<evidence type="ECO:0000313" key="3">
    <source>
        <dbReference type="Proteomes" id="UP000244338"/>
    </source>
</evidence>
<organism evidence="2 3">
    <name type="scientific">Candidatus Carbonibacillus altaicus</name>
    <dbReference type="NCBI Taxonomy" id="2163959"/>
    <lineage>
        <taxon>Bacteria</taxon>
        <taxon>Bacillati</taxon>
        <taxon>Bacillota</taxon>
        <taxon>Bacilli</taxon>
        <taxon>Bacillales</taxon>
        <taxon>Candidatus Carbonibacillus</taxon>
    </lineage>
</organism>
<keyword evidence="1" id="KW-1133">Transmembrane helix</keyword>
<dbReference type="EMBL" id="PEBX01000174">
    <property type="protein sequence ID" value="PTQ55174.1"/>
    <property type="molecule type" value="Genomic_DNA"/>
</dbReference>
<evidence type="ECO:0000313" key="2">
    <source>
        <dbReference type="EMBL" id="PTQ55174.1"/>
    </source>
</evidence>
<protein>
    <submittedName>
        <fullName evidence="2">Uncharacterized protein</fullName>
    </submittedName>
</protein>
<evidence type="ECO:0000256" key="1">
    <source>
        <dbReference type="SAM" id="Phobius"/>
    </source>
</evidence>
<accession>A0A2R6XXM2</accession>
<proteinExistence type="predicted"/>
<keyword evidence="1" id="KW-0472">Membrane</keyword>
<name>A0A2R6XXM2_9BACL</name>
<feature type="transmembrane region" description="Helical" evidence="1">
    <location>
        <begin position="140"/>
        <end position="158"/>
    </location>
</feature>
<gene>
    <name evidence="2" type="ORF">BSOLF_0053</name>
</gene>
<dbReference type="AlphaFoldDB" id="A0A2R6XXM2"/>
<dbReference type="Proteomes" id="UP000244338">
    <property type="component" value="Unassembled WGS sequence"/>
</dbReference>
<reference evidence="3" key="1">
    <citation type="journal article" date="2018" name="Sci. Rep.">
        <title>Lignite coal burning seam in the remote Altai Mountains harbors a hydrogen-driven thermophilic microbial community.</title>
        <authorList>
            <person name="Kadnikov V.V."/>
            <person name="Mardanov A.V."/>
            <person name="Ivasenko D.A."/>
            <person name="Antsiferov D.V."/>
            <person name="Beletsky A.V."/>
            <person name="Karnachuk O.V."/>
            <person name="Ravin N.V."/>
        </authorList>
    </citation>
    <scope>NUCLEOTIDE SEQUENCE [LARGE SCALE GENOMIC DNA]</scope>
</reference>